<evidence type="ECO:0000313" key="1">
    <source>
        <dbReference type="EMBL" id="GKX55233.1"/>
    </source>
</evidence>
<dbReference type="Pfam" id="PF13289">
    <property type="entry name" value="SIR2_2"/>
    <property type="match status" value="1"/>
</dbReference>
<comment type="caution">
    <text evidence="1">The sequence shown here is derived from an EMBL/GenBank/DDBJ whole genome shotgun (WGS) entry which is preliminary data.</text>
</comment>
<dbReference type="AlphaFoldDB" id="A0AAV5N135"/>
<organism evidence="1 2">
    <name type="scientific">Leminorella grimontii</name>
    <dbReference type="NCBI Taxonomy" id="82981"/>
    <lineage>
        <taxon>Bacteria</taxon>
        <taxon>Pseudomonadati</taxon>
        <taxon>Pseudomonadota</taxon>
        <taxon>Gammaproteobacteria</taxon>
        <taxon>Enterobacterales</taxon>
        <taxon>Budviciaceae</taxon>
        <taxon>Leminorella</taxon>
    </lineage>
</organism>
<accession>A0AAV5N135</accession>
<dbReference type="RefSeq" id="WP_027274162.1">
    <property type="nucleotide sequence ID" value="NZ_BRLH01000002.1"/>
</dbReference>
<gene>
    <name evidence="1" type="ORF">SOASR030_13450</name>
</gene>
<name>A0AAV5N135_9GAMM</name>
<dbReference type="Proteomes" id="UP001058124">
    <property type="component" value="Unassembled WGS sequence"/>
</dbReference>
<protein>
    <recommendedName>
        <fullName evidence="3">SIR2-like domain-containing protein</fullName>
    </recommendedName>
</protein>
<reference evidence="1" key="1">
    <citation type="submission" date="2022-06" db="EMBL/GenBank/DDBJ databases">
        <title>Draft genome sequences of Leminorella grimontii str. JCM5902.</title>
        <authorList>
            <person name="Wakabayashi Y."/>
            <person name="Kojima K."/>
        </authorList>
    </citation>
    <scope>NUCLEOTIDE SEQUENCE</scope>
    <source>
        <strain evidence="1">JCM 5902</strain>
    </source>
</reference>
<keyword evidence="2" id="KW-1185">Reference proteome</keyword>
<evidence type="ECO:0008006" key="3">
    <source>
        <dbReference type="Google" id="ProtNLM"/>
    </source>
</evidence>
<sequence>MTTEIKSDWGFTIRIFEEQETQQFLRAILNQNTCIPFLGAGFTRGERARNKKVPGGADWMELMRRQIKDSPAADKPSDDELNGFSFQELSDIYFREKIVSLDSIKSDVNDCFTRVDITDESKLNFLSVDWPYIYTLNIDDGIERAIDGVKVLPYREFSRYNERRYVYKLHGDAEDVMTAASHEDLRVIFGKADYINSLDKNRHLISSLVNDFCEKNIIFVGCSLSDELDIAYALASPQFTDENIQTARIFITSEIPNSYSDRKKLKSYGITDVIIADYSNFYDFVTSIAQSKEQNLPAIEAFQYIDKTEPFSGKKFTSYLLQSGWNHANNPGPVSVRRIVEKDILDKVNDPLVIIWGRRFSGKSTILYRIIDKVRTRKRFIVHSKNSMSIRAFNDIFKVKDAFIAIDSGAIQYNQLKSISRKLDLLRENNTTIILAISKADLNAFGSNFEEEAIQIQPKFFRDEVQDINRLLDTQGLQRWHNRDSILDNIFRLGESPIVKKILNSQSRLEERIRNICTGEHGKGDVVEPNKLEFSLLFYLVTRERIFSLVHRSLIRNYGLGYLVDTHIDNFSRRWAPFIECEKTDAVSFRAENSSQVTVCNSYAWVQLAVRLFSEKLGVQKTASFIADLYQSVSPIDQGAYKIIMFDNLNAIYSPKIQSNRDWCKKMITTVYEELVTYCAQDPDYWLQRAKGIYYLSEREDELRIAIEYCKKSIVERAVKTGINSKLTKANLLGKLCMVTDYSRDDDISDAIYAYADAIQNRDSNSVYIDRLLKKNREGFGYMQKVCEQASKRISLLPKKEDINLIQHYIDN</sequence>
<proteinExistence type="predicted"/>
<evidence type="ECO:0000313" key="2">
    <source>
        <dbReference type="Proteomes" id="UP001058124"/>
    </source>
</evidence>
<dbReference type="EMBL" id="BRLH01000002">
    <property type="protein sequence ID" value="GKX55233.1"/>
    <property type="molecule type" value="Genomic_DNA"/>
</dbReference>